<dbReference type="Proteomes" id="UP000823561">
    <property type="component" value="Chromosome 10"/>
</dbReference>
<accession>A0AAV6GHK5</accession>
<dbReference type="AlphaFoldDB" id="A0AAV6GHK5"/>
<evidence type="ECO:0000256" key="1">
    <source>
        <dbReference type="SAM" id="Phobius"/>
    </source>
</evidence>
<keyword evidence="1" id="KW-0812">Transmembrane</keyword>
<evidence type="ECO:0000313" key="3">
    <source>
        <dbReference type="Proteomes" id="UP000823561"/>
    </source>
</evidence>
<dbReference type="EMBL" id="JADWDJ010000010">
    <property type="protein sequence ID" value="KAG5274285.1"/>
    <property type="molecule type" value="Genomic_DNA"/>
</dbReference>
<comment type="caution">
    <text evidence="2">The sequence shown here is derived from an EMBL/GenBank/DDBJ whole genome shotgun (WGS) entry which is preliminary data.</text>
</comment>
<reference evidence="2" key="1">
    <citation type="submission" date="2020-10" db="EMBL/GenBank/DDBJ databases">
        <title>Chromosome-scale genome assembly of the Allis shad, Alosa alosa.</title>
        <authorList>
            <person name="Margot Z."/>
            <person name="Christophe K."/>
            <person name="Cabau C."/>
            <person name="Louis A."/>
            <person name="Berthelot C."/>
            <person name="Parey E."/>
            <person name="Roest Crollius H."/>
            <person name="Montfort J."/>
            <person name="Robinson-Rechavi M."/>
            <person name="Bucao C."/>
            <person name="Bouchez O."/>
            <person name="Gislard M."/>
            <person name="Lluch J."/>
            <person name="Milhes M."/>
            <person name="Lampietro C."/>
            <person name="Lopez Roques C."/>
            <person name="Donnadieu C."/>
            <person name="Braasch I."/>
            <person name="Desvignes T."/>
            <person name="Postlethwait J."/>
            <person name="Bobe J."/>
            <person name="Guiguen Y."/>
        </authorList>
    </citation>
    <scope>NUCLEOTIDE SEQUENCE</scope>
    <source>
        <strain evidence="2">M-15738</strain>
        <tissue evidence="2">Blood</tissue>
    </source>
</reference>
<proteinExistence type="predicted"/>
<sequence length="137" mass="14800">MWPNQGPPMGPPGYPGMGPPGYPGMGPLLDLLVFWDNPITPLVQLSLLMQEPQSPMPHSHTVVSILALTIVLIPEPTLVLILALTIALILEPTLVLILELTLVLILEPIKAIKAITKALITSLNTMGVTNWLGYQEV</sequence>
<protein>
    <submittedName>
        <fullName evidence="2">Uncharacterized protein</fullName>
    </submittedName>
</protein>
<organism evidence="2 3">
    <name type="scientific">Alosa alosa</name>
    <name type="common">allis shad</name>
    <dbReference type="NCBI Taxonomy" id="278164"/>
    <lineage>
        <taxon>Eukaryota</taxon>
        <taxon>Metazoa</taxon>
        <taxon>Chordata</taxon>
        <taxon>Craniata</taxon>
        <taxon>Vertebrata</taxon>
        <taxon>Euteleostomi</taxon>
        <taxon>Actinopterygii</taxon>
        <taxon>Neopterygii</taxon>
        <taxon>Teleostei</taxon>
        <taxon>Clupei</taxon>
        <taxon>Clupeiformes</taxon>
        <taxon>Clupeoidei</taxon>
        <taxon>Clupeidae</taxon>
        <taxon>Alosa</taxon>
    </lineage>
</organism>
<name>A0AAV6GHK5_9TELE</name>
<keyword evidence="1" id="KW-0472">Membrane</keyword>
<gene>
    <name evidence="2" type="ORF">AALO_G00134390</name>
</gene>
<keyword evidence="1" id="KW-1133">Transmembrane helix</keyword>
<feature type="transmembrane region" description="Helical" evidence="1">
    <location>
        <begin position="79"/>
        <end position="106"/>
    </location>
</feature>
<keyword evidence="3" id="KW-1185">Reference proteome</keyword>
<evidence type="ECO:0000313" key="2">
    <source>
        <dbReference type="EMBL" id="KAG5274285.1"/>
    </source>
</evidence>